<dbReference type="GO" id="GO:0016020">
    <property type="term" value="C:membrane"/>
    <property type="evidence" value="ECO:0007669"/>
    <property type="project" value="UniProtKB-SubCell"/>
</dbReference>
<evidence type="ECO:0000256" key="3">
    <source>
        <dbReference type="ARBA" id="ARBA00022692"/>
    </source>
</evidence>
<gene>
    <name evidence="7" type="ORF">EV190_11910</name>
</gene>
<evidence type="ECO:0000313" key="8">
    <source>
        <dbReference type="Proteomes" id="UP000295281"/>
    </source>
</evidence>
<proteinExistence type="inferred from homology"/>
<name>A0A4R6UPT4_9ACTN</name>
<evidence type="ECO:0000256" key="1">
    <source>
        <dbReference type="ARBA" id="ARBA00004141"/>
    </source>
</evidence>
<dbReference type="PANTHER" id="PTHR10057:SF0">
    <property type="entry name" value="TRANSLOCATOR PROTEIN"/>
    <property type="match status" value="1"/>
</dbReference>
<dbReference type="Pfam" id="PF03073">
    <property type="entry name" value="TspO_MBR"/>
    <property type="match status" value="1"/>
</dbReference>
<protein>
    <submittedName>
        <fullName evidence="7">TspO/MBR related protein</fullName>
    </submittedName>
</protein>
<comment type="similarity">
    <text evidence="2">Belongs to the TspO/BZRP family.</text>
</comment>
<comment type="subcellular location">
    <subcellularLocation>
        <location evidence="1">Membrane</location>
        <topology evidence="1">Multi-pass membrane protein</topology>
    </subcellularLocation>
</comment>
<reference evidence="7 8" key="1">
    <citation type="submission" date="2019-03" db="EMBL/GenBank/DDBJ databases">
        <title>Genomic Encyclopedia of Type Strains, Phase IV (KMG-IV): sequencing the most valuable type-strain genomes for metagenomic binning, comparative biology and taxonomic classification.</title>
        <authorList>
            <person name="Goeker M."/>
        </authorList>
    </citation>
    <scope>NUCLEOTIDE SEQUENCE [LARGE SCALE GENOMIC DNA]</scope>
    <source>
        <strain evidence="7 8">DSM 46770</strain>
    </source>
</reference>
<dbReference type="GO" id="GO:0033013">
    <property type="term" value="P:tetrapyrrole metabolic process"/>
    <property type="evidence" value="ECO:0007669"/>
    <property type="project" value="UniProtKB-ARBA"/>
</dbReference>
<evidence type="ECO:0000256" key="5">
    <source>
        <dbReference type="ARBA" id="ARBA00023136"/>
    </source>
</evidence>
<keyword evidence="5 6" id="KW-0472">Membrane</keyword>
<comment type="caution">
    <text evidence="7">The sequence shown here is derived from an EMBL/GenBank/DDBJ whole genome shotgun (WGS) entry which is preliminary data.</text>
</comment>
<feature type="transmembrane region" description="Helical" evidence="6">
    <location>
        <begin position="85"/>
        <end position="103"/>
    </location>
</feature>
<evidence type="ECO:0000256" key="2">
    <source>
        <dbReference type="ARBA" id="ARBA00007524"/>
    </source>
</evidence>
<dbReference type="InterPro" id="IPR038330">
    <property type="entry name" value="TspO/MBR-related_sf"/>
</dbReference>
<evidence type="ECO:0000256" key="6">
    <source>
        <dbReference type="SAM" id="Phobius"/>
    </source>
</evidence>
<dbReference type="InterPro" id="IPR004307">
    <property type="entry name" value="TspO_MBR"/>
</dbReference>
<sequence>MVPRSAPHSGLVAGAVFAAAVLATALIGGLASARAGSVYDRLALPAWAPPGWLFAPAWTVLYVLIAVAGWLVWRSSGWRGAAAPLALYAVQLVLNALWPPLFFSAGRYGLAFAELCLLWAVIGALVALFRRHSAVAAALLLPYLAWVTYAGSLNLAIWRLN</sequence>
<dbReference type="Proteomes" id="UP000295281">
    <property type="component" value="Unassembled WGS sequence"/>
</dbReference>
<dbReference type="CDD" id="cd15904">
    <property type="entry name" value="TSPO_MBR"/>
    <property type="match status" value="1"/>
</dbReference>
<feature type="transmembrane region" description="Helical" evidence="6">
    <location>
        <begin position="136"/>
        <end position="158"/>
    </location>
</feature>
<evidence type="ECO:0000256" key="4">
    <source>
        <dbReference type="ARBA" id="ARBA00022989"/>
    </source>
</evidence>
<feature type="transmembrane region" description="Helical" evidence="6">
    <location>
        <begin position="109"/>
        <end position="129"/>
    </location>
</feature>
<organism evidence="7 8">
    <name type="scientific">Actinorugispora endophytica</name>
    <dbReference type="NCBI Taxonomy" id="1605990"/>
    <lineage>
        <taxon>Bacteria</taxon>
        <taxon>Bacillati</taxon>
        <taxon>Actinomycetota</taxon>
        <taxon>Actinomycetes</taxon>
        <taxon>Streptosporangiales</taxon>
        <taxon>Nocardiopsidaceae</taxon>
        <taxon>Actinorugispora</taxon>
    </lineage>
</organism>
<dbReference type="RefSeq" id="WP_133742751.1">
    <property type="nucleotide sequence ID" value="NZ_SNYN01000019.1"/>
</dbReference>
<keyword evidence="4 6" id="KW-1133">Transmembrane helix</keyword>
<dbReference type="PANTHER" id="PTHR10057">
    <property type="entry name" value="PERIPHERAL-TYPE BENZODIAZEPINE RECEPTOR"/>
    <property type="match status" value="1"/>
</dbReference>
<keyword evidence="3 6" id="KW-0812">Transmembrane</keyword>
<dbReference type="OrthoDB" id="9795496at2"/>
<dbReference type="Gene3D" id="1.20.1260.100">
    <property type="entry name" value="TspO/MBR protein"/>
    <property type="match status" value="1"/>
</dbReference>
<evidence type="ECO:0000313" key="7">
    <source>
        <dbReference type="EMBL" id="TDQ48196.1"/>
    </source>
</evidence>
<feature type="transmembrane region" description="Helical" evidence="6">
    <location>
        <begin position="51"/>
        <end position="73"/>
    </location>
</feature>
<accession>A0A4R6UPT4</accession>
<keyword evidence="8" id="KW-1185">Reference proteome</keyword>
<dbReference type="AlphaFoldDB" id="A0A4R6UPT4"/>
<dbReference type="FunFam" id="1.20.1260.100:FF:000001">
    <property type="entry name" value="translocator protein 2"/>
    <property type="match status" value="1"/>
</dbReference>
<dbReference type="EMBL" id="SNYN01000019">
    <property type="protein sequence ID" value="TDQ48196.1"/>
    <property type="molecule type" value="Genomic_DNA"/>
</dbReference>
<dbReference type="PIRSF" id="PIRSF005859">
    <property type="entry name" value="PBR"/>
    <property type="match status" value="1"/>
</dbReference>